<reference evidence="2" key="1">
    <citation type="submission" date="2019-11" db="UniProtKB">
        <authorList>
            <consortium name="WormBaseParasite"/>
        </authorList>
    </citation>
    <scope>IDENTIFICATION</scope>
</reference>
<evidence type="ECO:0000313" key="2">
    <source>
        <dbReference type="WBParaSite" id="MCU_006748-RA"/>
    </source>
</evidence>
<evidence type="ECO:0000256" key="1">
    <source>
        <dbReference type="SAM" id="Phobius"/>
    </source>
</evidence>
<name>A0A5K3FB07_MESCO</name>
<feature type="transmembrane region" description="Helical" evidence="1">
    <location>
        <begin position="129"/>
        <end position="152"/>
    </location>
</feature>
<protein>
    <submittedName>
        <fullName evidence="2">G-protein coupled receptors family 1 profile domain-containing protein</fullName>
    </submittedName>
</protein>
<keyword evidence="1" id="KW-0472">Membrane</keyword>
<feature type="transmembrane region" description="Helical" evidence="1">
    <location>
        <begin position="94"/>
        <end position="117"/>
    </location>
</feature>
<organism evidence="2">
    <name type="scientific">Mesocestoides corti</name>
    <name type="common">Flatworm</name>
    <dbReference type="NCBI Taxonomy" id="53468"/>
    <lineage>
        <taxon>Eukaryota</taxon>
        <taxon>Metazoa</taxon>
        <taxon>Spiralia</taxon>
        <taxon>Lophotrochozoa</taxon>
        <taxon>Platyhelminthes</taxon>
        <taxon>Cestoda</taxon>
        <taxon>Eucestoda</taxon>
        <taxon>Cyclophyllidea</taxon>
        <taxon>Mesocestoididae</taxon>
        <taxon>Mesocestoides</taxon>
    </lineage>
</organism>
<feature type="transmembrane region" description="Helical" evidence="1">
    <location>
        <begin position="59"/>
        <end position="82"/>
    </location>
</feature>
<keyword evidence="1" id="KW-1133">Transmembrane helix</keyword>
<keyword evidence="1" id="KW-0812">Transmembrane</keyword>
<sequence>MAQSESVPYTSIAIETHEIDNFVLAISSNNSKEPQLASNKSRTYPEPPPETPGRFRYSLFVITTYVGLGNCAFFCCLPLLAFENIFRAMGYVPPFSFLCAGLHVPIATCCLCPCVLCKVRRMFRKKRKIGGNALVDCVLSCGLCFCVATQLLTEARAVLLDRRAGQSND</sequence>
<dbReference type="AlphaFoldDB" id="A0A5K3FB07"/>
<dbReference type="WBParaSite" id="MCU_006748-RA">
    <property type="protein sequence ID" value="MCU_006748-RA"/>
    <property type="gene ID" value="MCU_006748"/>
</dbReference>
<proteinExistence type="predicted"/>
<accession>A0A5K3FB07</accession>